<evidence type="ECO:0000256" key="1">
    <source>
        <dbReference type="ARBA" id="ARBA00022490"/>
    </source>
</evidence>
<keyword evidence="4 7" id="KW-0808">Transferase</keyword>
<keyword evidence="11" id="KW-1185">Reference proteome</keyword>
<evidence type="ECO:0000256" key="7">
    <source>
        <dbReference type="HAMAP-Rule" id="MF_00607"/>
    </source>
</evidence>
<keyword evidence="6 7" id="KW-0694">RNA-binding</keyword>
<evidence type="ECO:0000256" key="8">
    <source>
        <dbReference type="PROSITE-ProRule" id="PRU01026"/>
    </source>
</evidence>
<dbReference type="InterPro" id="IPR001737">
    <property type="entry name" value="KsgA/Erm"/>
</dbReference>
<dbReference type="InterPro" id="IPR011530">
    <property type="entry name" value="rRNA_adenine_dimethylase"/>
</dbReference>
<dbReference type="Gene3D" id="3.40.50.150">
    <property type="entry name" value="Vaccinia Virus protein VP39"/>
    <property type="match status" value="1"/>
</dbReference>
<dbReference type="EMBL" id="JAVLVT010000003">
    <property type="protein sequence ID" value="MDS1270371.1"/>
    <property type="molecule type" value="Genomic_DNA"/>
</dbReference>
<comment type="subcellular location">
    <subcellularLocation>
        <location evidence="7">Cytoplasm</location>
    </subcellularLocation>
</comment>
<dbReference type="PANTHER" id="PTHR11727">
    <property type="entry name" value="DIMETHYLADENOSINE TRANSFERASE"/>
    <property type="match status" value="1"/>
</dbReference>
<feature type="binding site" evidence="7 8">
    <location>
        <position position="59"/>
    </location>
    <ligand>
        <name>S-adenosyl-L-methionine</name>
        <dbReference type="ChEBI" id="CHEBI:59789"/>
    </ligand>
</feature>
<comment type="function">
    <text evidence="7">Specifically dimethylates two adjacent adenosines (A1518 and A1519) in the loop of a conserved hairpin near the 3'-end of 16S rRNA in the 30S particle. May play a critical role in biogenesis of 30S subunits.</text>
</comment>
<feature type="binding site" evidence="7 8">
    <location>
        <position position="80"/>
    </location>
    <ligand>
        <name>S-adenosyl-L-methionine</name>
        <dbReference type="ChEBI" id="CHEBI:59789"/>
    </ligand>
</feature>
<reference evidence="11" key="1">
    <citation type="submission" date="2023-07" db="EMBL/GenBank/DDBJ databases">
        <title>Novel species in the genus Lipingzhangella isolated from Sambhar Salt Lake.</title>
        <authorList>
            <person name="Jiya N."/>
            <person name="Kajale S."/>
            <person name="Sharma A."/>
        </authorList>
    </citation>
    <scope>NUCLEOTIDE SEQUENCE [LARGE SCALE GENOMIC DNA]</scope>
    <source>
        <strain evidence="11">LS1_29</strain>
    </source>
</reference>
<comment type="caution">
    <text evidence="10">The sequence shown here is derived from an EMBL/GenBank/DDBJ whole genome shotgun (WGS) entry which is preliminary data.</text>
</comment>
<evidence type="ECO:0000313" key="11">
    <source>
        <dbReference type="Proteomes" id="UP001250214"/>
    </source>
</evidence>
<proteinExistence type="inferred from homology"/>
<keyword evidence="3 7" id="KW-0489">Methyltransferase</keyword>
<evidence type="ECO:0000256" key="5">
    <source>
        <dbReference type="ARBA" id="ARBA00022691"/>
    </source>
</evidence>
<evidence type="ECO:0000313" key="10">
    <source>
        <dbReference type="EMBL" id="MDS1270371.1"/>
    </source>
</evidence>
<evidence type="ECO:0000256" key="2">
    <source>
        <dbReference type="ARBA" id="ARBA00022552"/>
    </source>
</evidence>
<feature type="binding site" evidence="7 8">
    <location>
        <position position="128"/>
    </location>
    <ligand>
        <name>S-adenosyl-L-methionine</name>
        <dbReference type="ChEBI" id="CHEBI:59789"/>
    </ligand>
</feature>
<dbReference type="Proteomes" id="UP001250214">
    <property type="component" value="Unassembled WGS sequence"/>
</dbReference>
<evidence type="ECO:0000256" key="3">
    <source>
        <dbReference type="ARBA" id="ARBA00022603"/>
    </source>
</evidence>
<evidence type="ECO:0000259" key="9">
    <source>
        <dbReference type="SMART" id="SM00650"/>
    </source>
</evidence>
<dbReference type="InterPro" id="IPR023165">
    <property type="entry name" value="rRNA_Ade_diMease-like_C"/>
</dbReference>
<feature type="binding site" evidence="7 8">
    <location>
        <position position="34"/>
    </location>
    <ligand>
        <name>S-adenosyl-L-methionine</name>
        <dbReference type="ChEBI" id="CHEBI:59789"/>
    </ligand>
</feature>
<dbReference type="RefSeq" id="WP_310911886.1">
    <property type="nucleotide sequence ID" value="NZ_JAVLVT010000003.1"/>
</dbReference>
<dbReference type="HAMAP" id="MF_00607">
    <property type="entry name" value="16SrRNA_methyltr_A"/>
    <property type="match status" value="1"/>
</dbReference>
<dbReference type="GO" id="GO:0052908">
    <property type="term" value="F:16S rRNA (adenine(1518)-N(6)/adenine(1519)-N(6))-dimethyltransferase activity"/>
    <property type="evidence" value="ECO:0007669"/>
    <property type="project" value="UniProtKB-EC"/>
</dbReference>
<gene>
    <name evidence="7 10" type="primary">rsmA</name>
    <name evidence="7" type="synonym">ksgA</name>
    <name evidence="10" type="ORF">RIF23_08700</name>
</gene>
<sequence length="282" mass="30286">MTHESVDLLTPVEVRHLATRLDLRPSRSLGQNFVIDQGTVRRIVRRAELDTTDVVIEVGPGLGSLTLALLPHVRQVTALEVDPALAAQLPETIAQHAPGIRDRLTVVTGDALQITEVPSPEPTALVANLPYNVAVPVVLRLLDLLPSLRSGLVMVQAEVADRLVAAPGSRVYGAPSAKLAWYAHAHRAGSVGRSVFWPAPNVDSGLVALRRHDPPETTASRREVFAVIDAAFAQRRKTLRSALAAWAGSAADAEQALRRAGIDPGLRGERLTITDFARIAEV</sequence>
<keyword evidence="1 7" id="KW-0963">Cytoplasm</keyword>
<dbReference type="SUPFAM" id="SSF53335">
    <property type="entry name" value="S-adenosyl-L-methionine-dependent methyltransferases"/>
    <property type="match status" value="1"/>
</dbReference>
<dbReference type="Gene3D" id="1.10.8.100">
    <property type="entry name" value="Ribosomal RNA adenine dimethylase-like, domain 2"/>
    <property type="match status" value="1"/>
</dbReference>
<dbReference type="PROSITE" id="PS51689">
    <property type="entry name" value="SAM_RNA_A_N6_MT"/>
    <property type="match status" value="1"/>
</dbReference>
<dbReference type="PROSITE" id="PS01131">
    <property type="entry name" value="RRNA_A_DIMETH"/>
    <property type="match status" value="1"/>
</dbReference>
<keyword evidence="5 7" id="KW-0949">S-adenosyl-L-methionine</keyword>
<dbReference type="NCBIfam" id="TIGR00755">
    <property type="entry name" value="ksgA"/>
    <property type="match status" value="1"/>
</dbReference>
<dbReference type="InterPro" id="IPR020596">
    <property type="entry name" value="rRNA_Ade_Mease_Trfase_CS"/>
</dbReference>
<dbReference type="SMART" id="SM00650">
    <property type="entry name" value="rADc"/>
    <property type="match status" value="1"/>
</dbReference>
<feature type="domain" description="Ribosomal RNA adenine methylase transferase N-terminal" evidence="9">
    <location>
        <begin position="39"/>
        <end position="213"/>
    </location>
</feature>
<evidence type="ECO:0000256" key="6">
    <source>
        <dbReference type="ARBA" id="ARBA00022884"/>
    </source>
</evidence>
<dbReference type="InterPro" id="IPR029063">
    <property type="entry name" value="SAM-dependent_MTases_sf"/>
</dbReference>
<dbReference type="EC" id="2.1.1.182" evidence="7"/>
<dbReference type="InterPro" id="IPR020598">
    <property type="entry name" value="rRNA_Ade_methylase_Trfase_N"/>
</dbReference>
<keyword evidence="2 7" id="KW-0698">rRNA processing</keyword>
<comment type="catalytic activity">
    <reaction evidence="7">
        <text>adenosine(1518)/adenosine(1519) in 16S rRNA + 4 S-adenosyl-L-methionine = N(6)-dimethyladenosine(1518)/N(6)-dimethyladenosine(1519) in 16S rRNA + 4 S-adenosyl-L-homocysteine + 4 H(+)</text>
        <dbReference type="Rhea" id="RHEA:19609"/>
        <dbReference type="Rhea" id="RHEA-COMP:10232"/>
        <dbReference type="Rhea" id="RHEA-COMP:10233"/>
        <dbReference type="ChEBI" id="CHEBI:15378"/>
        <dbReference type="ChEBI" id="CHEBI:57856"/>
        <dbReference type="ChEBI" id="CHEBI:59789"/>
        <dbReference type="ChEBI" id="CHEBI:74411"/>
        <dbReference type="ChEBI" id="CHEBI:74493"/>
        <dbReference type="EC" id="2.1.1.182"/>
    </reaction>
</comment>
<evidence type="ECO:0000256" key="4">
    <source>
        <dbReference type="ARBA" id="ARBA00022679"/>
    </source>
</evidence>
<protein>
    <recommendedName>
        <fullName evidence="7">Ribosomal RNA small subunit methyltransferase A</fullName>
        <ecNumber evidence="7">2.1.1.182</ecNumber>
    </recommendedName>
    <alternativeName>
        <fullName evidence="7">16S rRNA (adenine(1518)-N(6)/adenine(1519)-N(6))-dimethyltransferase</fullName>
    </alternativeName>
    <alternativeName>
        <fullName evidence="7">16S rRNA dimethyladenosine transferase</fullName>
    </alternativeName>
    <alternativeName>
        <fullName evidence="7">16S rRNA dimethylase</fullName>
    </alternativeName>
    <alternativeName>
        <fullName evidence="7">S-adenosylmethionine-6-N', N'-adenosyl(rRNA) dimethyltransferase</fullName>
    </alternativeName>
</protein>
<accession>A0ABU2H4Y7</accession>
<organism evidence="10 11">
    <name type="scientific">Lipingzhangella rawalii</name>
    <dbReference type="NCBI Taxonomy" id="2055835"/>
    <lineage>
        <taxon>Bacteria</taxon>
        <taxon>Bacillati</taxon>
        <taxon>Actinomycetota</taxon>
        <taxon>Actinomycetes</taxon>
        <taxon>Streptosporangiales</taxon>
        <taxon>Nocardiopsidaceae</taxon>
        <taxon>Lipingzhangella</taxon>
    </lineage>
</organism>
<name>A0ABU2H4Y7_9ACTN</name>
<dbReference type="Pfam" id="PF00398">
    <property type="entry name" value="RrnaAD"/>
    <property type="match status" value="1"/>
</dbReference>
<feature type="binding site" evidence="7 8">
    <location>
        <position position="110"/>
    </location>
    <ligand>
        <name>S-adenosyl-L-methionine</name>
        <dbReference type="ChEBI" id="CHEBI:59789"/>
    </ligand>
</feature>
<dbReference type="PANTHER" id="PTHR11727:SF7">
    <property type="entry name" value="DIMETHYLADENOSINE TRANSFERASE-RELATED"/>
    <property type="match status" value="1"/>
</dbReference>
<dbReference type="CDD" id="cd02440">
    <property type="entry name" value="AdoMet_MTases"/>
    <property type="match status" value="1"/>
</dbReference>
<feature type="binding site" evidence="7 8">
    <location>
        <position position="32"/>
    </location>
    <ligand>
        <name>S-adenosyl-L-methionine</name>
        <dbReference type="ChEBI" id="CHEBI:59789"/>
    </ligand>
</feature>
<comment type="similarity">
    <text evidence="7">Belongs to the class I-like SAM-binding methyltransferase superfamily. rRNA adenine N(6)-methyltransferase family. RsmA subfamily.</text>
</comment>